<sequence>MESASSHEINTDMLSAMIKEKRGERSLRQIATEIGDVSIATLSRVEQGKIPDLDTFVKLCRWLEVSGDVFINNSKNSKQENEEQSVAEKVAIQLRADRTLSKKTVDALIQMINLAYAANQNNELIHE</sequence>
<dbReference type="CDD" id="cd00093">
    <property type="entry name" value="HTH_XRE"/>
    <property type="match status" value="1"/>
</dbReference>
<accession>A0AAE3R0N3</accession>
<organism evidence="2 3">
    <name type="scientific">Xanthocytophaga flava</name>
    <dbReference type="NCBI Taxonomy" id="3048013"/>
    <lineage>
        <taxon>Bacteria</taxon>
        <taxon>Pseudomonadati</taxon>
        <taxon>Bacteroidota</taxon>
        <taxon>Cytophagia</taxon>
        <taxon>Cytophagales</taxon>
        <taxon>Rhodocytophagaceae</taxon>
        <taxon>Xanthocytophaga</taxon>
    </lineage>
</organism>
<dbReference type="InterPro" id="IPR010982">
    <property type="entry name" value="Lambda_DNA-bd_dom_sf"/>
</dbReference>
<name>A0AAE3R0N3_9BACT</name>
<evidence type="ECO:0000313" key="2">
    <source>
        <dbReference type="EMBL" id="MDJ1485948.1"/>
    </source>
</evidence>
<dbReference type="Proteomes" id="UP001241110">
    <property type="component" value="Unassembled WGS sequence"/>
</dbReference>
<dbReference type="Pfam" id="PF01381">
    <property type="entry name" value="HTH_3"/>
    <property type="match status" value="1"/>
</dbReference>
<dbReference type="SUPFAM" id="SSF47413">
    <property type="entry name" value="lambda repressor-like DNA-binding domains"/>
    <property type="match status" value="1"/>
</dbReference>
<dbReference type="Gene3D" id="1.10.260.40">
    <property type="entry name" value="lambda repressor-like DNA-binding domains"/>
    <property type="match status" value="1"/>
</dbReference>
<dbReference type="PROSITE" id="PS50943">
    <property type="entry name" value="HTH_CROC1"/>
    <property type="match status" value="1"/>
</dbReference>
<dbReference type="InterPro" id="IPR001387">
    <property type="entry name" value="Cro/C1-type_HTH"/>
</dbReference>
<reference evidence="2" key="1">
    <citation type="submission" date="2023-05" db="EMBL/GenBank/DDBJ databases">
        <authorList>
            <person name="Zhang X."/>
        </authorList>
    </citation>
    <scope>NUCLEOTIDE SEQUENCE</scope>
    <source>
        <strain evidence="2">YF14B1</strain>
    </source>
</reference>
<protein>
    <submittedName>
        <fullName evidence="2">Helix-turn-helix transcriptional regulator</fullName>
    </submittedName>
</protein>
<dbReference type="SMART" id="SM00530">
    <property type="entry name" value="HTH_XRE"/>
    <property type="match status" value="1"/>
</dbReference>
<proteinExistence type="predicted"/>
<dbReference type="RefSeq" id="WP_313989180.1">
    <property type="nucleotide sequence ID" value="NZ_JASJOS010000025.1"/>
</dbReference>
<dbReference type="EMBL" id="JASJOS010000025">
    <property type="protein sequence ID" value="MDJ1485948.1"/>
    <property type="molecule type" value="Genomic_DNA"/>
</dbReference>
<evidence type="ECO:0000313" key="3">
    <source>
        <dbReference type="Proteomes" id="UP001241110"/>
    </source>
</evidence>
<comment type="caution">
    <text evidence="2">The sequence shown here is derived from an EMBL/GenBank/DDBJ whole genome shotgun (WGS) entry which is preliminary data.</text>
</comment>
<evidence type="ECO:0000259" key="1">
    <source>
        <dbReference type="PROSITE" id="PS50943"/>
    </source>
</evidence>
<gene>
    <name evidence="2" type="ORF">QNI16_36040</name>
</gene>
<dbReference type="GO" id="GO:0003677">
    <property type="term" value="F:DNA binding"/>
    <property type="evidence" value="ECO:0007669"/>
    <property type="project" value="InterPro"/>
</dbReference>
<feature type="domain" description="HTH cro/C1-type" evidence="1">
    <location>
        <begin position="18"/>
        <end position="70"/>
    </location>
</feature>
<dbReference type="AlphaFoldDB" id="A0AAE3R0N3"/>